<sequence length="141" mass="15166">MISSSISLEGVVVDIGESVCTIVPIYYGHPLSHAILQMDLSGADISLYLLQLLKDRGHPLHTTSDLQIVQSIKETLGFVALDYDGEIAPRGAPPGAQPPIDYLMANCLPLEMRDSDAQKCSSGLPMLDVPLLVFMSVSTIL</sequence>
<dbReference type="InterPro" id="IPR004000">
    <property type="entry name" value="Actin"/>
</dbReference>
<accession>A0A6B2LNS9</accession>
<dbReference type="Gene3D" id="3.30.420.40">
    <property type="match status" value="1"/>
</dbReference>
<dbReference type="Pfam" id="PF00022">
    <property type="entry name" value="Actin"/>
    <property type="match status" value="1"/>
</dbReference>
<name>A0A6B2LNS9_9EUKA</name>
<evidence type="ECO:0008006" key="2">
    <source>
        <dbReference type="Google" id="ProtNLM"/>
    </source>
</evidence>
<dbReference type="InterPro" id="IPR043129">
    <property type="entry name" value="ATPase_NBD"/>
</dbReference>
<organism evidence="1">
    <name type="scientific">Arcella intermedia</name>
    <dbReference type="NCBI Taxonomy" id="1963864"/>
    <lineage>
        <taxon>Eukaryota</taxon>
        <taxon>Amoebozoa</taxon>
        <taxon>Tubulinea</taxon>
        <taxon>Elardia</taxon>
        <taxon>Arcellinida</taxon>
        <taxon>Sphaerothecina</taxon>
        <taxon>Arcellidae</taxon>
        <taxon>Arcella</taxon>
    </lineage>
</organism>
<reference evidence="1" key="1">
    <citation type="journal article" date="2020" name="J. Eukaryot. Microbiol.">
        <title>De novo Sequencing, Assembly and Annotation of the Transcriptome for the Free-Living Testate Amoeba Arcella intermedia.</title>
        <authorList>
            <person name="Ribeiro G.M."/>
            <person name="Porfirio-Sousa A.L."/>
            <person name="Maurer-Alcala X.X."/>
            <person name="Katz L.A."/>
            <person name="Lahr D.J.G."/>
        </authorList>
    </citation>
    <scope>NUCLEOTIDE SEQUENCE</scope>
</reference>
<dbReference type="PANTHER" id="PTHR11937">
    <property type="entry name" value="ACTIN"/>
    <property type="match status" value="1"/>
</dbReference>
<proteinExistence type="predicted"/>
<dbReference type="Gene3D" id="3.90.640.10">
    <property type="entry name" value="Actin, Chain A, domain 4"/>
    <property type="match status" value="1"/>
</dbReference>
<dbReference type="AlphaFoldDB" id="A0A6B2LNS9"/>
<evidence type="ECO:0000313" key="1">
    <source>
        <dbReference type="EMBL" id="NDV38762.1"/>
    </source>
</evidence>
<protein>
    <recommendedName>
        <fullName evidence="2">Actin</fullName>
    </recommendedName>
</protein>
<dbReference type="EMBL" id="GIBP01009793">
    <property type="protein sequence ID" value="NDV38762.1"/>
    <property type="molecule type" value="Transcribed_RNA"/>
</dbReference>
<dbReference type="SUPFAM" id="SSF53067">
    <property type="entry name" value="Actin-like ATPase domain"/>
    <property type="match status" value="1"/>
</dbReference>